<sequence>MILSCQQIKIDCEQLQALKDEFILAYEKAKETGNLVKARVLKNKWEKKYDLLRKKLGEFFTGEVFDFIMELREKTNEDIHDADDIHFQPDGT</sequence>
<dbReference type="Proteomes" id="UP000034371">
    <property type="component" value="Unassembled WGS sequence"/>
</dbReference>
<evidence type="ECO:0000313" key="2">
    <source>
        <dbReference type="Proteomes" id="UP000034371"/>
    </source>
</evidence>
<reference evidence="1 2" key="1">
    <citation type="journal article" date="2015" name="Nature">
        <title>rRNA introns, odd ribosomes, and small enigmatic genomes across a large radiation of phyla.</title>
        <authorList>
            <person name="Brown C.T."/>
            <person name="Hug L.A."/>
            <person name="Thomas B.C."/>
            <person name="Sharon I."/>
            <person name="Castelle C.J."/>
            <person name="Singh A."/>
            <person name="Wilkins M.J."/>
            <person name="Williams K.H."/>
            <person name="Banfield J.F."/>
        </authorList>
    </citation>
    <scope>NUCLEOTIDE SEQUENCE [LARGE SCALE GENOMIC DNA]</scope>
</reference>
<protein>
    <submittedName>
        <fullName evidence="1">Uncharacterized protein</fullName>
    </submittedName>
</protein>
<name>A0A0G0XCV6_9BACT</name>
<gene>
    <name evidence="1" type="ORF">UU78_C0013G0026</name>
</gene>
<proteinExistence type="predicted"/>
<organism evidence="1 2">
    <name type="scientific">Candidatus Roizmanbacteria bacterium GW2011_GWC2_41_7</name>
    <dbReference type="NCBI Taxonomy" id="1618487"/>
    <lineage>
        <taxon>Bacteria</taxon>
        <taxon>Candidatus Roizmaniibacteriota</taxon>
    </lineage>
</organism>
<accession>A0A0G0XCV6</accession>
<dbReference type="AlphaFoldDB" id="A0A0G0XCV6"/>
<evidence type="ECO:0000313" key="1">
    <source>
        <dbReference type="EMBL" id="KKS22700.1"/>
    </source>
</evidence>
<feature type="non-terminal residue" evidence="1">
    <location>
        <position position="92"/>
    </location>
</feature>
<dbReference type="EMBL" id="LCBY01000013">
    <property type="protein sequence ID" value="KKS22700.1"/>
    <property type="molecule type" value="Genomic_DNA"/>
</dbReference>
<comment type="caution">
    <text evidence="1">The sequence shown here is derived from an EMBL/GenBank/DDBJ whole genome shotgun (WGS) entry which is preliminary data.</text>
</comment>